<dbReference type="EMBL" id="CM001224">
    <property type="protein sequence ID" value="AET01530.1"/>
    <property type="molecule type" value="Genomic_DNA"/>
</dbReference>
<sequence>MRPTGACATRAIFQPIAARRVAFRTAFNTIESIHPLSPLSSNSTLIKHAIGEKIAVEWEIKHTIEVIVMGVYTVHP</sequence>
<name>G7LGQ0_MEDTR</name>
<accession>G7LGQ0</accession>
<dbReference type="EnsemblPlants" id="AET01530">
    <property type="protein sequence ID" value="AET01530"/>
    <property type="gene ID" value="MTR_8g014600"/>
</dbReference>
<proteinExistence type="predicted"/>
<dbReference type="PaxDb" id="3880-AET01530"/>
<reference evidence="2" key="3">
    <citation type="submission" date="2015-04" db="UniProtKB">
        <authorList>
            <consortium name="EnsemblPlants"/>
        </authorList>
    </citation>
    <scope>IDENTIFICATION</scope>
    <source>
        <strain evidence="2">cv. Jemalong A17</strain>
    </source>
</reference>
<gene>
    <name evidence="1" type="ordered locus">MTR_8g014600</name>
</gene>
<dbReference type="HOGENOM" id="CLU_2658276_0_0_1"/>
<reference evidence="1 3" key="2">
    <citation type="journal article" date="2014" name="BMC Genomics">
        <title>An improved genome release (version Mt4.0) for the model legume Medicago truncatula.</title>
        <authorList>
            <person name="Tang H."/>
            <person name="Krishnakumar V."/>
            <person name="Bidwell S."/>
            <person name="Rosen B."/>
            <person name="Chan A."/>
            <person name="Zhou S."/>
            <person name="Gentzbittel L."/>
            <person name="Childs K.L."/>
            <person name="Yandell M."/>
            <person name="Gundlach H."/>
            <person name="Mayer K.F."/>
            <person name="Schwartz D.C."/>
            <person name="Town C.D."/>
        </authorList>
    </citation>
    <scope>GENOME REANNOTATION</scope>
    <source>
        <strain evidence="2 3">cv. Jemalong A17</strain>
    </source>
</reference>
<dbReference type="Proteomes" id="UP000002051">
    <property type="component" value="Chromosome 8"/>
</dbReference>
<evidence type="ECO:0000313" key="1">
    <source>
        <dbReference type="EMBL" id="AET01530.1"/>
    </source>
</evidence>
<keyword evidence="3" id="KW-1185">Reference proteome</keyword>
<reference evidence="1 3" key="1">
    <citation type="journal article" date="2011" name="Nature">
        <title>The Medicago genome provides insight into the evolution of rhizobial symbioses.</title>
        <authorList>
            <person name="Young N.D."/>
            <person name="Debelle F."/>
            <person name="Oldroyd G.E."/>
            <person name="Geurts R."/>
            <person name="Cannon S.B."/>
            <person name="Udvardi M.K."/>
            <person name="Benedito V.A."/>
            <person name="Mayer K.F."/>
            <person name="Gouzy J."/>
            <person name="Schoof H."/>
            <person name="Van de Peer Y."/>
            <person name="Proost S."/>
            <person name="Cook D.R."/>
            <person name="Meyers B.C."/>
            <person name="Spannagl M."/>
            <person name="Cheung F."/>
            <person name="De Mita S."/>
            <person name="Krishnakumar V."/>
            <person name="Gundlach H."/>
            <person name="Zhou S."/>
            <person name="Mudge J."/>
            <person name="Bharti A.K."/>
            <person name="Murray J.D."/>
            <person name="Naoumkina M.A."/>
            <person name="Rosen B."/>
            <person name="Silverstein K.A."/>
            <person name="Tang H."/>
            <person name="Rombauts S."/>
            <person name="Zhao P.X."/>
            <person name="Zhou P."/>
            <person name="Barbe V."/>
            <person name="Bardou P."/>
            <person name="Bechner M."/>
            <person name="Bellec A."/>
            <person name="Berger A."/>
            <person name="Berges H."/>
            <person name="Bidwell S."/>
            <person name="Bisseling T."/>
            <person name="Choisne N."/>
            <person name="Couloux A."/>
            <person name="Denny R."/>
            <person name="Deshpande S."/>
            <person name="Dai X."/>
            <person name="Doyle J.J."/>
            <person name="Dudez A.M."/>
            <person name="Farmer A.D."/>
            <person name="Fouteau S."/>
            <person name="Franken C."/>
            <person name="Gibelin C."/>
            <person name="Gish J."/>
            <person name="Goldstein S."/>
            <person name="Gonzalez A.J."/>
            <person name="Green P.J."/>
            <person name="Hallab A."/>
            <person name="Hartog M."/>
            <person name="Hua A."/>
            <person name="Humphray S.J."/>
            <person name="Jeong D.H."/>
            <person name="Jing Y."/>
            <person name="Jocker A."/>
            <person name="Kenton S.M."/>
            <person name="Kim D.J."/>
            <person name="Klee K."/>
            <person name="Lai H."/>
            <person name="Lang C."/>
            <person name="Lin S."/>
            <person name="Macmil S.L."/>
            <person name="Magdelenat G."/>
            <person name="Matthews L."/>
            <person name="McCorrison J."/>
            <person name="Monaghan E.L."/>
            <person name="Mun J.H."/>
            <person name="Najar F.Z."/>
            <person name="Nicholson C."/>
            <person name="Noirot C."/>
            <person name="O'Bleness M."/>
            <person name="Paule C.R."/>
            <person name="Poulain J."/>
            <person name="Prion F."/>
            <person name="Qin B."/>
            <person name="Qu C."/>
            <person name="Retzel E.F."/>
            <person name="Riddle C."/>
            <person name="Sallet E."/>
            <person name="Samain S."/>
            <person name="Samson N."/>
            <person name="Sanders I."/>
            <person name="Saurat O."/>
            <person name="Scarpelli C."/>
            <person name="Schiex T."/>
            <person name="Segurens B."/>
            <person name="Severin A.J."/>
            <person name="Sherrier D.J."/>
            <person name="Shi R."/>
            <person name="Sims S."/>
            <person name="Singer S.R."/>
            <person name="Sinharoy S."/>
            <person name="Sterck L."/>
            <person name="Viollet A."/>
            <person name="Wang B.B."/>
            <person name="Wang K."/>
            <person name="Wang M."/>
            <person name="Wang X."/>
            <person name="Warfsmann J."/>
            <person name="Weissenbach J."/>
            <person name="White D.D."/>
            <person name="White J.D."/>
            <person name="Wiley G.B."/>
            <person name="Wincker P."/>
            <person name="Xing Y."/>
            <person name="Yang L."/>
            <person name="Yao Z."/>
            <person name="Ying F."/>
            <person name="Zhai J."/>
            <person name="Zhou L."/>
            <person name="Zuber A."/>
            <person name="Denarie J."/>
            <person name="Dixon R.A."/>
            <person name="May G.D."/>
            <person name="Schwartz D.C."/>
            <person name="Rogers J."/>
            <person name="Quetier F."/>
            <person name="Town C.D."/>
            <person name="Roe B.A."/>
        </authorList>
    </citation>
    <scope>NUCLEOTIDE SEQUENCE [LARGE SCALE GENOMIC DNA]</scope>
    <source>
        <strain evidence="1">A17</strain>
        <strain evidence="2 3">cv. Jemalong A17</strain>
    </source>
</reference>
<organism evidence="1 3">
    <name type="scientific">Medicago truncatula</name>
    <name type="common">Barrel medic</name>
    <name type="synonym">Medicago tribuloides</name>
    <dbReference type="NCBI Taxonomy" id="3880"/>
    <lineage>
        <taxon>Eukaryota</taxon>
        <taxon>Viridiplantae</taxon>
        <taxon>Streptophyta</taxon>
        <taxon>Embryophyta</taxon>
        <taxon>Tracheophyta</taxon>
        <taxon>Spermatophyta</taxon>
        <taxon>Magnoliopsida</taxon>
        <taxon>eudicotyledons</taxon>
        <taxon>Gunneridae</taxon>
        <taxon>Pentapetalae</taxon>
        <taxon>rosids</taxon>
        <taxon>fabids</taxon>
        <taxon>Fabales</taxon>
        <taxon>Fabaceae</taxon>
        <taxon>Papilionoideae</taxon>
        <taxon>50 kb inversion clade</taxon>
        <taxon>NPAAA clade</taxon>
        <taxon>Hologalegina</taxon>
        <taxon>IRL clade</taxon>
        <taxon>Trifolieae</taxon>
        <taxon>Medicago</taxon>
    </lineage>
</organism>
<evidence type="ECO:0000313" key="3">
    <source>
        <dbReference type="Proteomes" id="UP000002051"/>
    </source>
</evidence>
<evidence type="ECO:0000313" key="2">
    <source>
        <dbReference type="EnsemblPlants" id="AET01530"/>
    </source>
</evidence>
<protein>
    <submittedName>
        <fullName evidence="1 2">Uncharacterized protein</fullName>
    </submittedName>
</protein>
<dbReference type="AlphaFoldDB" id="G7LGQ0"/>